<evidence type="ECO:0000313" key="4">
    <source>
        <dbReference type="Proteomes" id="UP000297535"/>
    </source>
</evidence>
<organism evidence="3 4">
    <name type="scientific">Methylobacterium nonmethylotrophicum</name>
    <dbReference type="NCBI Taxonomy" id="1141884"/>
    <lineage>
        <taxon>Bacteria</taxon>
        <taxon>Pseudomonadati</taxon>
        <taxon>Pseudomonadota</taxon>
        <taxon>Alphaproteobacteria</taxon>
        <taxon>Hyphomicrobiales</taxon>
        <taxon>Methylobacteriaceae</taxon>
        <taxon>Methylobacterium</taxon>
    </lineage>
</organism>
<evidence type="ECO:0000256" key="2">
    <source>
        <dbReference type="SAM" id="SignalP"/>
    </source>
</evidence>
<protein>
    <submittedName>
        <fullName evidence="3">Uncharacterized protein</fullName>
    </submittedName>
</protein>
<evidence type="ECO:0000256" key="1">
    <source>
        <dbReference type="SAM" id="MobiDB-lite"/>
    </source>
</evidence>
<feature type="region of interest" description="Disordered" evidence="1">
    <location>
        <begin position="58"/>
        <end position="79"/>
    </location>
</feature>
<name>A0A4Z0NPI2_9HYPH</name>
<gene>
    <name evidence="3" type="ORF">EU555_17210</name>
</gene>
<feature type="chain" id="PRO_5021439330" evidence="2">
    <location>
        <begin position="24"/>
        <end position="79"/>
    </location>
</feature>
<dbReference type="RefSeq" id="WP_135416214.1">
    <property type="nucleotide sequence ID" value="NZ_SRLB01000012.1"/>
</dbReference>
<comment type="caution">
    <text evidence="3">The sequence shown here is derived from an EMBL/GenBank/DDBJ whole genome shotgun (WGS) entry which is preliminary data.</text>
</comment>
<dbReference type="EMBL" id="SRLB01000012">
    <property type="protein sequence ID" value="TGD97909.1"/>
    <property type="molecule type" value="Genomic_DNA"/>
</dbReference>
<proteinExistence type="predicted"/>
<accession>A0A4Z0NPI2</accession>
<keyword evidence="2" id="KW-0732">Signal</keyword>
<dbReference type="Proteomes" id="UP000297535">
    <property type="component" value="Unassembled WGS sequence"/>
</dbReference>
<keyword evidence="4" id="KW-1185">Reference proteome</keyword>
<evidence type="ECO:0000313" key="3">
    <source>
        <dbReference type="EMBL" id="TGD97909.1"/>
    </source>
</evidence>
<reference evidence="3 4" key="1">
    <citation type="submission" date="2019-04" db="EMBL/GenBank/DDBJ databases">
        <authorList>
            <person name="Feng G."/>
            <person name="Zhu H."/>
        </authorList>
    </citation>
    <scope>NUCLEOTIDE SEQUENCE [LARGE SCALE GENOMIC DNA]</scope>
    <source>
        <strain evidence="3 4">6HR-1</strain>
    </source>
</reference>
<sequence length="79" mass="8651">MKITIAALAASAALALAPVGAFAQHVDVGPGGVSVHGDHHRHDVEHTHGTVVREHHERPVVHEHHHDVHEHTVVEEHRH</sequence>
<dbReference type="AlphaFoldDB" id="A0A4Z0NPI2"/>
<feature type="signal peptide" evidence="2">
    <location>
        <begin position="1"/>
        <end position="23"/>
    </location>
</feature>